<evidence type="ECO:0000313" key="3">
    <source>
        <dbReference type="EMBL" id="RAL24961.1"/>
    </source>
</evidence>
<dbReference type="Proteomes" id="UP000249169">
    <property type="component" value="Unassembled WGS sequence"/>
</dbReference>
<protein>
    <submittedName>
        <fullName evidence="3">Uncharacterized protein</fullName>
    </submittedName>
</protein>
<organism evidence="3 4">
    <name type="scientific">Lujinxingia litoralis</name>
    <dbReference type="NCBI Taxonomy" id="2211119"/>
    <lineage>
        <taxon>Bacteria</taxon>
        <taxon>Deltaproteobacteria</taxon>
        <taxon>Bradymonadales</taxon>
        <taxon>Lujinxingiaceae</taxon>
        <taxon>Lujinxingia</taxon>
    </lineage>
</organism>
<evidence type="ECO:0000256" key="1">
    <source>
        <dbReference type="SAM" id="MobiDB-lite"/>
    </source>
</evidence>
<keyword evidence="2" id="KW-0472">Membrane</keyword>
<keyword evidence="4" id="KW-1185">Reference proteome</keyword>
<gene>
    <name evidence="3" type="ORF">DL240_01760</name>
</gene>
<evidence type="ECO:0000256" key="2">
    <source>
        <dbReference type="SAM" id="Phobius"/>
    </source>
</evidence>
<proteinExistence type="predicted"/>
<keyword evidence="2" id="KW-0812">Transmembrane</keyword>
<keyword evidence="2" id="KW-1133">Transmembrane helix</keyword>
<dbReference type="AlphaFoldDB" id="A0A328CCK6"/>
<comment type="caution">
    <text evidence="3">The sequence shown here is derived from an EMBL/GenBank/DDBJ whole genome shotgun (WGS) entry which is preliminary data.</text>
</comment>
<sequence length="74" mass="8106">MMVAQAFGWGVASLVVGGALGVFLTVNIWRERRLLNRQRLERLDAALGVRDASPAAEPRRSGEEPSASQERAEE</sequence>
<evidence type="ECO:0000313" key="4">
    <source>
        <dbReference type="Proteomes" id="UP000249169"/>
    </source>
</evidence>
<feature type="transmembrane region" description="Helical" evidence="2">
    <location>
        <begin position="6"/>
        <end position="29"/>
    </location>
</feature>
<accession>A0A328CCK6</accession>
<name>A0A328CCK6_9DELT</name>
<dbReference type="RefSeq" id="WP_111728133.1">
    <property type="nucleotide sequence ID" value="NZ_QHKO01000001.1"/>
</dbReference>
<dbReference type="EMBL" id="QHKO01000001">
    <property type="protein sequence ID" value="RAL24961.1"/>
    <property type="molecule type" value="Genomic_DNA"/>
</dbReference>
<feature type="region of interest" description="Disordered" evidence="1">
    <location>
        <begin position="51"/>
        <end position="74"/>
    </location>
</feature>
<reference evidence="3 4" key="1">
    <citation type="submission" date="2018-05" db="EMBL/GenBank/DDBJ databases">
        <title>Lujinxingia marina gen. nov. sp. nov., a new facultative anaerobic member of the class Deltaproteobacteria, and proposal of Lujinxingaceae fam. nov.</title>
        <authorList>
            <person name="Li C.-M."/>
        </authorList>
    </citation>
    <scope>NUCLEOTIDE SEQUENCE [LARGE SCALE GENOMIC DNA]</scope>
    <source>
        <strain evidence="3 4">B210</strain>
    </source>
</reference>